<dbReference type="Pfam" id="PF00270">
    <property type="entry name" value="DEAD"/>
    <property type="match status" value="1"/>
</dbReference>
<dbReference type="GO" id="GO:0016787">
    <property type="term" value="F:hydrolase activity"/>
    <property type="evidence" value="ECO:0007669"/>
    <property type="project" value="UniProtKB-KW"/>
</dbReference>
<evidence type="ECO:0000256" key="3">
    <source>
        <dbReference type="ARBA" id="ARBA00023125"/>
    </source>
</evidence>
<dbReference type="Proteomes" id="UP000239833">
    <property type="component" value="Chromosome"/>
</dbReference>
<dbReference type="GO" id="GO:0003677">
    <property type="term" value="F:DNA binding"/>
    <property type="evidence" value="ECO:0007669"/>
    <property type="project" value="UniProtKB-KW"/>
</dbReference>
<proteinExistence type="predicted"/>
<protein>
    <submittedName>
        <fullName evidence="7">ComF operon protein 1</fullName>
        <ecNumber evidence="7">3.6.4.12</ecNumber>
    </submittedName>
</protein>
<keyword evidence="1" id="KW-0547">Nucleotide-binding</keyword>
<evidence type="ECO:0000313" key="8">
    <source>
        <dbReference type="Proteomes" id="UP000239833"/>
    </source>
</evidence>
<feature type="domain" description="Helicase C-terminal" evidence="6">
    <location>
        <begin position="517"/>
        <end position="683"/>
    </location>
</feature>
<gene>
    <name evidence="7" type="primary">comFA</name>
    <name evidence="7" type="ORF">ERICIII_00096</name>
</gene>
<dbReference type="SMART" id="SM00490">
    <property type="entry name" value="HELICc"/>
    <property type="match status" value="1"/>
</dbReference>
<evidence type="ECO:0000256" key="1">
    <source>
        <dbReference type="ARBA" id="ARBA00022741"/>
    </source>
</evidence>
<dbReference type="AlphaFoldDB" id="A0A2L1TUL0"/>
<sequence length="685" mass="75594">MKAKLYAVETAASCRWYVTLDEQVDAAYWFRQYGDLAVLRLLEPSLSFGQASAFLPVLQQELPAISALLPPKRASHGKAFPELPNARMIPSSTLIDSNTLTSRLFHLIQSAAKTCHLASCRPGQFRFHNVTFARWANQDNEVPFLSQDVYTRIVRAWEGRALLPEEAEQLVQTVHGKGVLDGCSPGLPKNRTSSVSWRSYIQLAWLQGDLAWASGLEPAERRSLPHFWKAERQYTCRRCGSGKDKLIWTSCPYCRTKCPYCSECLGMGRVRFCSPLIYGGKQSSVTSGAKLTGAGVTPEDKGSGTKGDWKLSEAQSAASAEAVRFLDRRRKNTADRQPDRFLIWAVTGAGKTEMIFPLIAHELARGGRVLIATPRRDVVLELAPRIAKAFAGVELAVLYGGSTDRWERGALTIATTHQLLRFTQAFDLVVIDELDAFPYHNNPVLQFAARKACRPQGSCVLLSATPPSAMQKAVRRGQLPHVKVPVRFHRHPLPVPLLLAAPPLRSMLAAHKLSAPLVKKLEASLKRGAQVFVFVPNIRSVEPLVHLLRQVLGPLHGGRGGTNTRECPVPWIQGTSSKDPHRTEKVRDFRDGATRVLVTTTILERGVTVPRTDAFILDADSRLFDAAALVQMSGRVGRSKDDPAGTVCFVAKEKTSSQKEAIRQIAMMNAQAKKQGYLIDKGGRT</sequence>
<evidence type="ECO:0000256" key="4">
    <source>
        <dbReference type="SAM" id="MobiDB-lite"/>
    </source>
</evidence>
<dbReference type="Gene3D" id="3.40.50.300">
    <property type="entry name" value="P-loop containing nucleotide triphosphate hydrolases"/>
    <property type="match status" value="2"/>
</dbReference>
<evidence type="ECO:0000313" key="7">
    <source>
        <dbReference type="EMBL" id="AVF24362.1"/>
    </source>
</evidence>
<feature type="compositionally biased region" description="Basic and acidic residues" evidence="4">
    <location>
        <begin position="298"/>
        <end position="308"/>
    </location>
</feature>
<evidence type="ECO:0000259" key="5">
    <source>
        <dbReference type="PROSITE" id="PS51192"/>
    </source>
</evidence>
<dbReference type="InterPro" id="IPR027417">
    <property type="entry name" value="P-loop_NTPase"/>
</dbReference>
<keyword evidence="3" id="KW-0238">DNA-binding</keyword>
<feature type="region of interest" description="Disordered" evidence="4">
    <location>
        <begin position="563"/>
        <end position="582"/>
    </location>
</feature>
<dbReference type="InterPro" id="IPR001650">
    <property type="entry name" value="Helicase_C-like"/>
</dbReference>
<evidence type="ECO:0000256" key="2">
    <source>
        <dbReference type="ARBA" id="ARBA00022840"/>
    </source>
</evidence>
<dbReference type="InterPro" id="IPR011545">
    <property type="entry name" value="DEAD/DEAH_box_helicase_dom"/>
</dbReference>
<dbReference type="InterPro" id="IPR014001">
    <property type="entry name" value="Helicase_ATP-bd"/>
</dbReference>
<dbReference type="Pfam" id="PF00271">
    <property type="entry name" value="Helicase_C"/>
    <property type="match status" value="1"/>
</dbReference>
<dbReference type="SMART" id="SM00487">
    <property type="entry name" value="DEXDc"/>
    <property type="match status" value="1"/>
</dbReference>
<feature type="domain" description="Helicase ATP-binding" evidence="5">
    <location>
        <begin position="332"/>
        <end position="484"/>
    </location>
</feature>
<accession>A0A2L1TUL0</accession>
<dbReference type="GO" id="GO:0006270">
    <property type="term" value="P:DNA replication initiation"/>
    <property type="evidence" value="ECO:0007669"/>
    <property type="project" value="TreeGrafter"/>
</dbReference>
<keyword evidence="2" id="KW-0067">ATP-binding</keyword>
<keyword evidence="7" id="KW-0378">Hydrolase</keyword>
<dbReference type="EMBL" id="CP019655">
    <property type="protein sequence ID" value="AVF24362.1"/>
    <property type="molecule type" value="Genomic_DNA"/>
</dbReference>
<feature type="region of interest" description="Disordered" evidence="4">
    <location>
        <begin position="289"/>
        <end position="308"/>
    </location>
</feature>
<dbReference type="GO" id="GO:0006302">
    <property type="term" value="P:double-strand break repair"/>
    <property type="evidence" value="ECO:0007669"/>
    <property type="project" value="TreeGrafter"/>
</dbReference>
<dbReference type="PANTHER" id="PTHR30580">
    <property type="entry name" value="PRIMOSOMAL PROTEIN N"/>
    <property type="match status" value="1"/>
</dbReference>
<name>A0A2L1TUL0_9BACL</name>
<dbReference type="SUPFAM" id="SSF52540">
    <property type="entry name" value="P-loop containing nucleoside triphosphate hydrolases"/>
    <property type="match status" value="1"/>
</dbReference>
<evidence type="ECO:0000259" key="6">
    <source>
        <dbReference type="PROSITE" id="PS51194"/>
    </source>
</evidence>
<organism evidence="7 8">
    <name type="scientific">Paenibacillus larvae subsp. larvae</name>
    <dbReference type="NCBI Taxonomy" id="147375"/>
    <lineage>
        <taxon>Bacteria</taxon>
        <taxon>Bacillati</taxon>
        <taxon>Bacillota</taxon>
        <taxon>Bacilli</taxon>
        <taxon>Bacillales</taxon>
        <taxon>Paenibacillaceae</taxon>
        <taxon>Paenibacillus</taxon>
    </lineage>
</organism>
<dbReference type="STRING" id="147375.BXP28_16470"/>
<dbReference type="PROSITE" id="PS51192">
    <property type="entry name" value="HELICASE_ATP_BIND_1"/>
    <property type="match status" value="1"/>
</dbReference>
<dbReference type="GO" id="GO:0005524">
    <property type="term" value="F:ATP binding"/>
    <property type="evidence" value="ECO:0007669"/>
    <property type="project" value="UniProtKB-KW"/>
</dbReference>
<dbReference type="EC" id="3.6.4.12" evidence="7"/>
<dbReference type="PROSITE" id="PS51194">
    <property type="entry name" value="HELICASE_CTER"/>
    <property type="match status" value="1"/>
</dbReference>
<dbReference type="GO" id="GO:0006310">
    <property type="term" value="P:DNA recombination"/>
    <property type="evidence" value="ECO:0007669"/>
    <property type="project" value="TreeGrafter"/>
</dbReference>
<dbReference type="PANTHER" id="PTHR30580:SF1">
    <property type="entry name" value="COMF OPERON PROTEIN 1"/>
    <property type="match status" value="1"/>
</dbReference>
<dbReference type="GO" id="GO:0043138">
    <property type="term" value="F:3'-5' DNA helicase activity"/>
    <property type="evidence" value="ECO:0007669"/>
    <property type="project" value="TreeGrafter"/>
</dbReference>
<reference evidence="8" key="1">
    <citation type="submission" date="2017-02" db="EMBL/GenBank/DDBJ databases">
        <title>Delineation of Paenibacillus larvae strains originating from foulbrood outbreaks.</title>
        <authorList>
            <person name="Beims H."/>
            <person name="Bunk B."/>
            <person name="Sproeer C."/>
            <person name="Mohr K.I."/>
            <person name="Pradella S."/>
            <person name="Guenther G."/>
            <person name="Rohde M."/>
            <person name="von der Ohe W."/>
            <person name="Steinert M."/>
        </authorList>
    </citation>
    <scope>NUCLEOTIDE SEQUENCE [LARGE SCALE GENOMIC DNA]</scope>
    <source>
        <strain evidence="8">Eric_III</strain>
    </source>
</reference>